<sequence>MIAKILLPALVAATAVSAQSSTCTKATLTVNSAADATALSSCRTLKGNVVIGPDTGDTIDLSGPGQIDGDLTMTSNGRIVSLSSTSLNSISGTFKLQNITILSTLSFPALQSVGAISFQSLPALDELSFGTPGITEAKSVIISDTHLNSLDGIDLETTSLVDINNNGRLTEFNTQLGNLSDNLNIQANGKDLKVTMPNLIWIANMTIANVTEFSVPSLEHVNGSMRFDSNYFESFTAPNLTSTGQDISFVSNSELTNISIPILESVGGGLTIANNTGLERINLPKLETVGGAVKFRGNFSSVSLPEINDVKGAFDIASTTNITASCDTFEALNGVIQGSYSCEGEKADANDDTSDGDSGSSGSSGSGSDDNDNAGASVAVNSVILGAIFIGAVAQLL</sequence>
<gene>
    <name evidence="8" type="ORF">UCRPA7_2589</name>
</gene>
<proteinExistence type="predicted"/>
<dbReference type="HOGENOM" id="CLU_035846_0_1_1"/>
<organism evidence="8 9">
    <name type="scientific">Phaeoacremonium minimum (strain UCR-PA7)</name>
    <name type="common">Esca disease fungus</name>
    <name type="synonym">Togninia minima</name>
    <dbReference type="NCBI Taxonomy" id="1286976"/>
    <lineage>
        <taxon>Eukaryota</taxon>
        <taxon>Fungi</taxon>
        <taxon>Dikarya</taxon>
        <taxon>Ascomycota</taxon>
        <taxon>Pezizomycotina</taxon>
        <taxon>Sordariomycetes</taxon>
        <taxon>Sordariomycetidae</taxon>
        <taxon>Togniniales</taxon>
        <taxon>Togniniaceae</taxon>
        <taxon>Phaeoacremonium</taxon>
    </lineage>
</organism>
<keyword evidence="4 7" id="KW-0732">Signal</keyword>
<keyword evidence="5" id="KW-0325">Glycoprotein</keyword>
<reference evidence="9" key="1">
    <citation type="journal article" date="2013" name="Genome Announc.">
        <title>Draft genome sequence of the ascomycete Phaeoacremonium aleophilum strain UCR-PA7, a causal agent of the esca disease complex in grapevines.</title>
        <authorList>
            <person name="Blanco-Ulate B."/>
            <person name="Rolshausen P."/>
            <person name="Cantu D."/>
        </authorList>
    </citation>
    <scope>NUCLEOTIDE SEQUENCE [LARGE SCALE GENOMIC DNA]</scope>
    <source>
        <strain evidence="9">UCR-PA7</strain>
    </source>
</reference>
<dbReference type="Gene3D" id="3.80.20.20">
    <property type="entry name" value="Receptor L-domain"/>
    <property type="match status" value="1"/>
</dbReference>
<evidence type="ECO:0000256" key="7">
    <source>
        <dbReference type="SAM" id="SignalP"/>
    </source>
</evidence>
<evidence type="ECO:0000256" key="2">
    <source>
        <dbReference type="ARBA" id="ARBA00022512"/>
    </source>
</evidence>
<dbReference type="PANTHER" id="PTHR31018:SF3">
    <property type="entry name" value="RECEPTOR PROTEIN-TYROSINE KINASE"/>
    <property type="match status" value="1"/>
</dbReference>
<dbReference type="GO" id="GO:0009277">
    <property type="term" value="C:fungal-type cell wall"/>
    <property type="evidence" value="ECO:0007669"/>
    <property type="project" value="TreeGrafter"/>
</dbReference>
<keyword evidence="3" id="KW-0964">Secreted</keyword>
<comment type="subcellular location">
    <subcellularLocation>
        <location evidence="1">Secreted</location>
        <location evidence="1">Cell wall</location>
    </subcellularLocation>
</comment>
<feature type="compositionally biased region" description="Low complexity" evidence="6">
    <location>
        <begin position="356"/>
        <end position="372"/>
    </location>
</feature>
<dbReference type="GeneID" id="19322853"/>
<evidence type="ECO:0000256" key="1">
    <source>
        <dbReference type="ARBA" id="ARBA00004191"/>
    </source>
</evidence>
<accession>R8BRD8</accession>
<evidence type="ECO:0000256" key="5">
    <source>
        <dbReference type="ARBA" id="ARBA00023180"/>
    </source>
</evidence>
<keyword evidence="9" id="KW-1185">Reference proteome</keyword>
<dbReference type="GO" id="GO:0005886">
    <property type="term" value="C:plasma membrane"/>
    <property type="evidence" value="ECO:0007669"/>
    <property type="project" value="TreeGrafter"/>
</dbReference>
<feature type="region of interest" description="Disordered" evidence="6">
    <location>
        <begin position="344"/>
        <end position="372"/>
    </location>
</feature>
<dbReference type="EMBL" id="KB932948">
    <property type="protein sequence ID" value="EOO01901.1"/>
    <property type="molecule type" value="Genomic_DNA"/>
</dbReference>
<dbReference type="GO" id="GO:0031505">
    <property type="term" value="P:fungal-type cell wall organization"/>
    <property type="evidence" value="ECO:0007669"/>
    <property type="project" value="TreeGrafter"/>
</dbReference>
<dbReference type="AlphaFoldDB" id="R8BRD8"/>
<protein>
    <submittedName>
        <fullName evidence="8">Putative gpi-anchored cell wall organization protein ecm33 protein</fullName>
    </submittedName>
</protein>
<evidence type="ECO:0000256" key="3">
    <source>
        <dbReference type="ARBA" id="ARBA00022525"/>
    </source>
</evidence>
<dbReference type="eggNOG" id="ENOG502QUZC">
    <property type="taxonomic scope" value="Eukaryota"/>
</dbReference>
<evidence type="ECO:0000256" key="6">
    <source>
        <dbReference type="SAM" id="MobiDB-lite"/>
    </source>
</evidence>
<dbReference type="RefSeq" id="XP_007913342.1">
    <property type="nucleotide sequence ID" value="XM_007915151.1"/>
</dbReference>
<evidence type="ECO:0000313" key="9">
    <source>
        <dbReference type="Proteomes" id="UP000014074"/>
    </source>
</evidence>
<dbReference type="PANTHER" id="PTHR31018">
    <property type="entry name" value="SPORULATION-SPECIFIC PROTEIN-RELATED"/>
    <property type="match status" value="1"/>
</dbReference>
<dbReference type="KEGG" id="tmn:UCRPA7_2589"/>
<dbReference type="Pfam" id="PF12454">
    <property type="entry name" value="Ecm33"/>
    <property type="match status" value="1"/>
</dbReference>
<feature type="signal peptide" evidence="7">
    <location>
        <begin position="1"/>
        <end position="18"/>
    </location>
</feature>
<dbReference type="OrthoDB" id="536881at2759"/>
<evidence type="ECO:0000256" key="4">
    <source>
        <dbReference type="ARBA" id="ARBA00022729"/>
    </source>
</evidence>
<dbReference type="InterPro" id="IPR051648">
    <property type="entry name" value="CWI-Assembly_Regulator"/>
</dbReference>
<evidence type="ECO:0000313" key="8">
    <source>
        <dbReference type="EMBL" id="EOO01901.1"/>
    </source>
</evidence>
<keyword evidence="2" id="KW-0134">Cell wall</keyword>
<dbReference type="InterPro" id="IPR036941">
    <property type="entry name" value="Rcpt_L-dom_sf"/>
</dbReference>
<feature type="chain" id="PRO_5004463000" evidence="7">
    <location>
        <begin position="19"/>
        <end position="397"/>
    </location>
</feature>
<dbReference type="SUPFAM" id="SSF52058">
    <property type="entry name" value="L domain-like"/>
    <property type="match status" value="2"/>
</dbReference>
<dbReference type="GO" id="GO:0009986">
    <property type="term" value="C:cell surface"/>
    <property type="evidence" value="ECO:0007669"/>
    <property type="project" value="TreeGrafter"/>
</dbReference>
<name>R8BRD8_PHAM7</name>
<dbReference type="Proteomes" id="UP000014074">
    <property type="component" value="Unassembled WGS sequence"/>
</dbReference>